<keyword evidence="5 7" id="KW-0732">Signal</keyword>
<protein>
    <submittedName>
        <fullName evidence="10">Lividin-2b</fullName>
    </submittedName>
</protein>
<dbReference type="EMBL" id="EU294104">
    <property type="protein sequence ID" value="ACA81692.1"/>
    <property type="molecule type" value="mRNA"/>
</dbReference>
<keyword evidence="3" id="KW-0964">Secreted</keyword>
<organism evidence="10">
    <name type="scientific">Odorrana livida</name>
    <name type="common">Green mountain frog</name>
    <name type="synonym">Polypedates lividus</name>
    <dbReference type="NCBI Taxonomy" id="121160"/>
    <lineage>
        <taxon>Eukaryota</taxon>
        <taxon>Metazoa</taxon>
        <taxon>Chordata</taxon>
        <taxon>Craniata</taxon>
        <taxon>Vertebrata</taxon>
        <taxon>Euteleostomi</taxon>
        <taxon>Amphibia</taxon>
        <taxon>Batrachia</taxon>
        <taxon>Anura</taxon>
        <taxon>Neobatrachia</taxon>
        <taxon>Ranoidea</taxon>
        <taxon>Ranidae</taxon>
        <taxon>Odorrana</taxon>
    </lineage>
</organism>
<feature type="chain" id="PRO_5002932317" evidence="7">
    <location>
        <begin position="23"/>
        <end position="76"/>
    </location>
</feature>
<dbReference type="InterPro" id="IPR012521">
    <property type="entry name" value="Antimicrobial_frog_2"/>
</dbReference>
<dbReference type="Pfam" id="PF03032">
    <property type="entry name" value="FSAP_sig_propep"/>
    <property type="match status" value="1"/>
</dbReference>
<feature type="signal peptide" evidence="7">
    <location>
        <begin position="1"/>
        <end position="22"/>
    </location>
</feature>
<dbReference type="AlphaFoldDB" id="C3RSZ4"/>
<evidence type="ECO:0000256" key="4">
    <source>
        <dbReference type="ARBA" id="ARBA00022529"/>
    </source>
</evidence>
<feature type="domain" description="Frog antimicrobial peptide brevinin-2/esculentin type" evidence="9">
    <location>
        <begin position="44"/>
        <end position="76"/>
    </location>
</feature>
<reference evidence="10" key="1">
    <citation type="submission" date="2007-11" db="EMBL/GenBank/DDBJ databases">
        <title>Rana livida mRNA for antimicrobial peptide precursor.</title>
        <authorList>
            <person name="Yang H."/>
            <person name="Lai R."/>
        </authorList>
    </citation>
    <scope>NUCLEOTIDE SEQUENCE</scope>
    <source>
        <tissue evidence="10">Skin</tissue>
    </source>
</reference>
<evidence type="ECO:0000256" key="6">
    <source>
        <dbReference type="ARBA" id="ARBA00023157"/>
    </source>
</evidence>
<comment type="subcellular location">
    <subcellularLocation>
        <location evidence="1">Secreted</location>
    </subcellularLocation>
</comment>
<name>C3RSZ4_ODOLI</name>
<evidence type="ECO:0000256" key="1">
    <source>
        <dbReference type="ARBA" id="ARBA00004613"/>
    </source>
</evidence>
<evidence type="ECO:0000256" key="3">
    <source>
        <dbReference type="ARBA" id="ARBA00022525"/>
    </source>
</evidence>
<dbReference type="Pfam" id="PF08023">
    <property type="entry name" value="Antimicrobial_2"/>
    <property type="match status" value="1"/>
</dbReference>
<keyword evidence="4" id="KW-0929">Antimicrobial</keyword>
<feature type="domain" description="Frog antimicrobial peptide propeptide" evidence="8">
    <location>
        <begin position="3"/>
        <end position="43"/>
    </location>
</feature>
<evidence type="ECO:0000259" key="9">
    <source>
        <dbReference type="Pfam" id="PF08023"/>
    </source>
</evidence>
<evidence type="ECO:0000256" key="2">
    <source>
        <dbReference type="ARBA" id="ARBA00022446"/>
    </source>
</evidence>
<keyword evidence="2" id="KW-0878">Amphibian defense peptide</keyword>
<accession>C3RSZ4</accession>
<proteinExistence type="evidence at transcript level"/>
<evidence type="ECO:0000256" key="7">
    <source>
        <dbReference type="SAM" id="SignalP"/>
    </source>
</evidence>
<dbReference type="GO" id="GO:0050830">
    <property type="term" value="P:defense response to Gram-positive bacterium"/>
    <property type="evidence" value="ECO:0007669"/>
    <property type="project" value="UniProtKB-ARBA"/>
</dbReference>
<evidence type="ECO:0000259" key="8">
    <source>
        <dbReference type="Pfam" id="PF03032"/>
    </source>
</evidence>
<evidence type="ECO:0000256" key="5">
    <source>
        <dbReference type="ARBA" id="ARBA00022729"/>
    </source>
</evidence>
<dbReference type="GO" id="GO:0050829">
    <property type="term" value="P:defense response to Gram-negative bacterium"/>
    <property type="evidence" value="ECO:0007669"/>
    <property type="project" value="UniProtKB-ARBA"/>
</dbReference>
<sequence>MLTMKKSLLLLFFLGTISLSLCQEERGAEEDDGGEMTEEEVKRGLLDPIKNMALNAAKSAGVSVVNTLSCKLSKTC</sequence>
<dbReference type="InterPro" id="IPR004275">
    <property type="entry name" value="Frog_antimicrobial_propeptide"/>
</dbReference>
<evidence type="ECO:0000313" key="10">
    <source>
        <dbReference type="EMBL" id="ACA81692.1"/>
    </source>
</evidence>
<keyword evidence="6" id="KW-1015">Disulfide bond</keyword>
<dbReference type="GO" id="GO:0005576">
    <property type="term" value="C:extracellular region"/>
    <property type="evidence" value="ECO:0007669"/>
    <property type="project" value="UniProtKB-SubCell"/>
</dbReference>